<organism evidence="7 8">
    <name type="scientific">Haloferula helveola</name>
    <dbReference type="NCBI Taxonomy" id="490095"/>
    <lineage>
        <taxon>Bacteria</taxon>
        <taxon>Pseudomonadati</taxon>
        <taxon>Verrucomicrobiota</taxon>
        <taxon>Verrucomicrobiia</taxon>
        <taxon>Verrucomicrobiales</taxon>
        <taxon>Verrucomicrobiaceae</taxon>
        <taxon>Haloferula</taxon>
    </lineage>
</organism>
<evidence type="ECO:0000256" key="4">
    <source>
        <dbReference type="ARBA" id="ARBA00022989"/>
    </source>
</evidence>
<feature type="transmembrane region" description="Helical" evidence="6">
    <location>
        <begin position="358"/>
        <end position="379"/>
    </location>
</feature>
<evidence type="ECO:0000313" key="7">
    <source>
        <dbReference type="EMBL" id="BCX47319.1"/>
    </source>
</evidence>
<dbReference type="Pfam" id="PF07690">
    <property type="entry name" value="MFS_1"/>
    <property type="match status" value="1"/>
</dbReference>
<accession>A0ABM7REG2</accession>
<feature type="transmembrane region" description="Helical" evidence="6">
    <location>
        <begin position="36"/>
        <end position="56"/>
    </location>
</feature>
<reference evidence="7 8" key="1">
    <citation type="submission" date="2021-06" db="EMBL/GenBank/DDBJ databases">
        <title>Complete genome of Haloferula helveola possessing various polysaccharide degrading enzymes.</title>
        <authorList>
            <person name="Takami H."/>
            <person name="Huang C."/>
            <person name="Hamasaki K."/>
        </authorList>
    </citation>
    <scope>NUCLEOTIDE SEQUENCE [LARGE SCALE GENOMIC DNA]</scope>
    <source>
        <strain evidence="7 8">CN-1</strain>
    </source>
</reference>
<keyword evidence="4 6" id="KW-1133">Transmembrane helix</keyword>
<evidence type="ECO:0000256" key="6">
    <source>
        <dbReference type="SAM" id="Phobius"/>
    </source>
</evidence>
<evidence type="ECO:0000256" key="1">
    <source>
        <dbReference type="ARBA" id="ARBA00004651"/>
    </source>
</evidence>
<feature type="transmembrane region" description="Helical" evidence="6">
    <location>
        <begin position="283"/>
        <end position="304"/>
    </location>
</feature>
<evidence type="ECO:0000256" key="5">
    <source>
        <dbReference type="ARBA" id="ARBA00023136"/>
    </source>
</evidence>
<evidence type="ECO:0000256" key="2">
    <source>
        <dbReference type="ARBA" id="ARBA00022475"/>
    </source>
</evidence>
<dbReference type="PANTHER" id="PTHR23513">
    <property type="entry name" value="INTEGRAL MEMBRANE EFFLUX PROTEIN-RELATED"/>
    <property type="match status" value="1"/>
</dbReference>
<feature type="transmembrane region" description="Helical" evidence="6">
    <location>
        <begin position="200"/>
        <end position="221"/>
    </location>
</feature>
<keyword evidence="5 6" id="KW-0472">Membrane</keyword>
<proteinExistence type="predicted"/>
<gene>
    <name evidence="7" type="ORF">HAHE_12270</name>
</gene>
<dbReference type="InterPro" id="IPR036259">
    <property type="entry name" value="MFS_trans_sf"/>
</dbReference>
<dbReference type="Gene3D" id="1.20.1250.20">
    <property type="entry name" value="MFS general substrate transporter like domains"/>
    <property type="match status" value="2"/>
</dbReference>
<feature type="transmembrane region" description="Helical" evidence="6">
    <location>
        <begin position="63"/>
        <end position="84"/>
    </location>
</feature>
<name>A0ABM7REG2_9BACT</name>
<sequence>MELLRSIPQGVVETAATTFAVFVAIRVFNLPPWMKGSIIASGSVGLLLSLFVVQLIRRIGCSVNSVAASLWVLSSTGFITAALSPENPTLYFVGTCFAFVCMASGAPLMAQIYRKHYADEKRGHLFSLSAMVRACVVALAGWTVGLWIERQGFTPLFLTYAGGTLGMAACVMAMAPVRLRLSNRIRWFDAFNHVGQNRAFAKLLVVWMLLGLGNLTSWALFVEFIGNPVYGFGFDADRTGFITSTIPMLAFIVTVVPWGLIFDRMPFYRVRAVVNLFFMTGTLIYFLGGSVFALCLGIALHGIARSGGNILWTLWTTRFADEERVGEYQSVHSFLTGVRGVIAPMIAFTVIQYLGPKSVAMMSASLVLISTLVILPEIISEFRNAPKEA</sequence>
<feature type="transmembrane region" description="Helical" evidence="6">
    <location>
        <begin position="125"/>
        <end position="148"/>
    </location>
</feature>
<dbReference type="Proteomes" id="UP001374893">
    <property type="component" value="Chromosome"/>
</dbReference>
<dbReference type="SUPFAM" id="SSF103473">
    <property type="entry name" value="MFS general substrate transporter"/>
    <property type="match status" value="2"/>
</dbReference>
<feature type="transmembrane region" description="Helical" evidence="6">
    <location>
        <begin position="90"/>
        <end position="113"/>
    </location>
</feature>
<keyword evidence="3 6" id="KW-0812">Transmembrane</keyword>
<comment type="subcellular location">
    <subcellularLocation>
        <location evidence="1">Cell membrane</location>
        <topology evidence="1">Multi-pass membrane protein</topology>
    </subcellularLocation>
</comment>
<protein>
    <recommendedName>
        <fullName evidence="9">MFS transporter</fullName>
    </recommendedName>
</protein>
<dbReference type="InterPro" id="IPR011701">
    <property type="entry name" value="MFS"/>
</dbReference>
<keyword evidence="2" id="KW-1003">Cell membrane</keyword>
<evidence type="ECO:0000256" key="3">
    <source>
        <dbReference type="ARBA" id="ARBA00022692"/>
    </source>
</evidence>
<feature type="transmembrane region" description="Helical" evidence="6">
    <location>
        <begin position="241"/>
        <end position="262"/>
    </location>
</feature>
<dbReference type="PANTHER" id="PTHR23513:SF6">
    <property type="entry name" value="MAJOR FACILITATOR SUPERFAMILY ASSOCIATED DOMAIN-CONTAINING PROTEIN"/>
    <property type="match status" value="1"/>
</dbReference>
<feature type="transmembrane region" description="Helical" evidence="6">
    <location>
        <begin position="160"/>
        <end position="179"/>
    </location>
</feature>
<evidence type="ECO:0008006" key="9">
    <source>
        <dbReference type="Google" id="ProtNLM"/>
    </source>
</evidence>
<dbReference type="EMBL" id="AP024702">
    <property type="protein sequence ID" value="BCX47319.1"/>
    <property type="molecule type" value="Genomic_DNA"/>
</dbReference>
<keyword evidence="8" id="KW-1185">Reference proteome</keyword>
<evidence type="ECO:0000313" key="8">
    <source>
        <dbReference type="Proteomes" id="UP001374893"/>
    </source>
</evidence>
<feature type="transmembrane region" description="Helical" evidence="6">
    <location>
        <begin position="12"/>
        <end position="30"/>
    </location>
</feature>